<comment type="subcellular location">
    <subcellularLocation>
        <location evidence="1">Cell membrane</location>
        <topology evidence="1">Multi-pass membrane protein</topology>
    </subcellularLocation>
</comment>
<evidence type="ECO:0000256" key="6">
    <source>
        <dbReference type="SAM" id="MobiDB-lite"/>
    </source>
</evidence>
<comment type="caution">
    <text evidence="10">The sequence shown here is derived from an EMBL/GenBank/DDBJ whole genome shotgun (WGS) entry which is preliminary data.</text>
</comment>
<feature type="compositionally biased region" description="Low complexity" evidence="6">
    <location>
        <begin position="155"/>
        <end position="165"/>
    </location>
</feature>
<gene>
    <name evidence="10" type="ORF">OCV65_08615</name>
</gene>
<keyword evidence="11" id="KW-1185">Reference proteome</keyword>
<name>A0ABT2S6T0_9FIRM</name>
<feature type="domain" description="ABC3 transporter permease C-terminal" evidence="8">
    <location>
        <begin position="354"/>
        <end position="428"/>
    </location>
</feature>
<organism evidence="10 11">
    <name type="scientific">Dorea ammoniilytica</name>
    <dbReference type="NCBI Taxonomy" id="2981788"/>
    <lineage>
        <taxon>Bacteria</taxon>
        <taxon>Bacillati</taxon>
        <taxon>Bacillota</taxon>
        <taxon>Clostridia</taxon>
        <taxon>Lachnospirales</taxon>
        <taxon>Lachnospiraceae</taxon>
        <taxon>Dorea</taxon>
    </lineage>
</organism>
<feature type="transmembrane region" description="Helical" evidence="7">
    <location>
        <begin position="533"/>
        <end position="555"/>
    </location>
</feature>
<keyword evidence="5 7" id="KW-0472">Membrane</keyword>
<dbReference type="RefSeq" id="WP_262581707.1">
    <property type="nucleotide sequence ID" value="NZ_JAOQJV010000010.1"/>
</dbReference>
<evidence type="ECO:0000256" key="1">
    <source>
        <dbReference type="ARBA" id="ARBA00004651"/>
    </source>
</evidence>
<dbReference type="InterPro" id="IPR050250">
    <property type="entry name" value="Macrolide_Exporter_MacB"/>
</dbReference>
<feature type="compositionally biased region" description="Gly residues" evidence="6">
    <location>
        <begin position="450"/>
        <end position="461"/>
    </location>
</feature>
<keyword evidence="4 7" id="KW-1133">Transmembrane helix</keyword>
<feature type="transmembrane region" description="Helical" evidence="7">
    <location>
        <begin position="353"/>
        <end position="372"/>
    </location>
</feature>
<dbReference type="Proteomes" id="UP001207605">
    <property type="component" value="Unassembled WGS sequence"/>
</dbReference>
<feature type="compositionally biased region" description="Low complexity" evidence="6">
    <location>
        <begin position="121"/>
        <end position="148"/>
    </location>
</feature>
<feature type="transmembrane region" description="Helical" evidence="7">
    <location>
        <begin position="398"/>
        <end position="420"/>
    </location>
</feature>
<dbReference type="Pfam" id="PF12704">
    <property type="entry name" value="MacB_PCD"/>
    <property type="match status" value="1"/>
</dbReference>
<dbReference type="PANTHER" id="PTHR30572">
    <property type="entry name" value="MEMBRANE COMPONENT OF TRANSPORTER-RELATED"/>
    <property type="match status" value="1"/>
</dbReference>
<reference evidence="10 11" key="1">
    <citation type="journal article" date="2021" name="ISME Commun">
        <title>Automated analysis of genomic sequences facilitates high-throughput and comprehensive description of bacteria.</title>
        <authorList>
            <person name="Hitch T.C.A."/>
        </authorList>
    </citation>
    <scope>NUCLEOTIDE SEQUENCE [LARGE SCALE GENOMIC DNA]</scope>
    <source>
        <strain evidence="10 11">Sanger_02</strain>
    </source>
</reference>
<feature type="region of interest" description="Disordered" evidence="6">
    <location>
        <begin position="120"/>
        <end position="181"/>
    </location>
</feature>
<dbReference type="Pfam" id="PF02687">
    <property type="entry name" value="FtsX"/>
    <property type="match status" value="1"/>
</dbReference>
<protein>
    <submittedName>
        <fullName evidence="10">FtsX-like permease family protein</fullName>
    </submittedName>
</protein>
<feature type="domain" description="MacB-like periplasmic core" evidence="9">
    <location>
        <begin position="174"/>
        <end position="321"/>
    </location>
</feature>
<evidence type="ECO:0000259" key="8">
    <source>
        <dbReference type="Pfam" id="PF02687"/>
    </source>
</evidence>
<dbReference type="EMBL" id="JAOQJV010000010">
    <property type="protein sequence ID" value="MCU6700289.1"/>
    <property type="molecule type" value="Genomic_DNA"/>
</dbReference>
<feature type="region of interest" description="Disordered" evidence="6">
    <location>
        <begin position="441"/>
        <end position="511"/>
    </location>
</feature>
<evidence type="ECO:0000259" key="9">
    <source>
        <dbReference type="Pfam" id="PF12704"/>
    </source>
</evidence>
<feature type="transmembrane region" description="Helical" evidence="7">
    <location>
        <begin position="20"/>
        <end position="39"/>
    </location>
</feature>
<dbReference type="PANTHER" id="PTHR30572:SF9">
    <property type="entry name" value="ABC TRANSPORTER PERMEASE PROTEIN"/>
    <property type="match status" value="1"/>
</dbReference>
<keyword evidence="3 7" id="KW-0812">Transmembrane</keyword>
<sequence length="565" mass="59862">MYILKNAWRSITRSKGRNILIGIILFVIAVSACIALSIGEAAETARQDSEDQLSITGQISVNRQAMMQNQYSKEDKKEAMTNMEELSLDDLKSYADSDYVKSFYFTSSVSLDASGDLEAVDTSGVSKDSSDSSTETDGSSGDNSGDNTQAPDDMNQGGNQNSGQGMPDDAGRMGTQGDFTITGYSSDEAMTDFLSGASTITEGSVFDESDDTNQCIISSELAEYNDLSVGDTITLVNPNATDETYEFTICGIYESSDSGDSYSNMMGGFGAAFDSANRIYTSYENVSAITEASDTLQSQTNGTYTFDSVDDYEAFKEETEAALGDNYTVGSADVDSYEQSLQPLENLSTYAKYFLAVVLAIGGIILVVLNIFNIRERKYEIGVLAAIGMKKGKIAMQFLIELLCVTFIAIILGTGVGAAASVPVTNKLLAQQIESSQELSASQAENFGREAGGPQGGGPGGEAAPSDNSGAASGTDSNSSDSSTSQSDDNTKVQNGDKKQQNHQNNNKGIPGQAAQYVNQISSATDLAVVGKLILIGIGLTLIAGCVAVVFILRYDPLRILSSRD</sequence>
<keyword evidence="2" id="KW-1003">Cell membrane</keyword>
<dbReference type="InterPro" id="IPR003838">
    <property type="entry name" value="ABC3_permease_C"/>
</dbReference>
<evidence type="ECO:0000256" key="5">
    <source>
        <dbReference type="ARBA" id="ARBA00023136"/>
    </source>
</evidence>
<evidence type="ECO:0000256" key="3">
    <source>
        <dbReference type="ARBA" id="ARBA00022692"/>
    </source>
</evidence>
<evidence type="ECO:0000256" key="7">
    <source>
        <dbReference type="SAM" id="Phobius"/>
    </source>
</evidence>
<evidence type="ECO:0000313" key="10">
    <source>
        <dbReference type="EMBL" id="MCU6700289.1"/>
    </source>
</evidence>
<feature type="compositionally biased region" description="Basic and acidic residues" evidence="6">
    <location>
        <begin position="489"/>
        <end position="500"/>
    </location>
</feature>
<accession>A0ABT2S6T0</accession>
<evidence type="ECO:0000256" key="4">
    <source>
        <dbReference type="ARBA" id="ARBA00022989"/>
    </source>
</evidence>
<dbReference type="PROSITE" id="PS51257">
    <property type="entry name" value="PROKAR_LIPOPROTEIN"/>
    <property type="match status" value="1"/>
</dbReference>
<feature type="compositionally biased region" description="Low complexity" evidence="6">
    <location>
        <begin position="462"/>
        <end position="488"/>
    </location>
</feature>
<evidence type="ECO:0000313" key="11">
    <source>
        <dbReference type="Proteomes" id="UP001207605"/>
    </source>
</evidence>
<proteinExistence type="predicted"/>
<evidence type="ECO:0000256" key="2">
    <source>
        <dbReference type="ARBA" id="ARBA00022475"/>
    </source>
</evidence>
<dbReference type="InterPro" id="IPR025857">
    <property type="entry name" value="MacB_PCD"/>
</dbReference>